<sequence length="274" mass="30187">MTGSDSFNRDLEKATTNGEAIHNITTTQSKATTFRHDRDNIYINDVPINKDEFVYAFGGNLNVGKRKSTPQSRTYADPVPAGLAAFSATVVSLGLVQMHAKGVTVANVLLTCCLTTSGLVDLIVGVLCFVVGNTWASCTFLMFGGFWSSYSFLLMNVGSIAESYPTVAEYNQAIGIFFLPWTIFSFGLFACTWKSTYPLFFLMFCVWFFILLFTIGQFMGSVPVYKAGGFFCIMSGVLGFFNMFAGLADKSNSYFVVKPWFLPQAATPPEEKDE</sequence>
<evidence type="ECO:0000256" key="5">
    <source>
        <dbReference type="ARBA" id="ARBA00023136"/>
    </source>
</evidence>
<evidence type="ECO:0000313" key="7">
    <source>
        <dbReference type="EMBL" id="VEU19904.1"/>
    </source>
</evidence>
<dbReference type="InterPro" id="IPR000791">
    <property type="entry name" value="Gpr1/Fun34/SatP-like"/>
</dbReference>
<accession>A0A448YG49</accession>
<dbReference type="PANTHER" id="PTHR31123:SF3">
    <property type="entry name" value="AMMONIA TRANSPORT OUTWARD PROTEIN 3"/>
    <property type="match status" value="1"/>
</dbReference>
<dbReference type="PANTHER" id="PTHR31123">
    <property type="entry name" value="ACCUMULATION OF DYADS PROTEIN 2-RELATED"/>
    <property type="match status" value="1"/>
</dbReference>
<feature type="transmembrane region" description="Helical" evidence="6">
    <location>
        <begin position="173"/>
        <end position="192"/>
    </location>
</feature>
<dbReference type="GO" id="GO:0015123">
    <property type="term" value="F:acetate transmembrane transporter activity"/>
    <property type="evidence" value="ECO:0007669"/>
    <property type="project" value="TreeGrafter"/>
</dbReference>
<evidence type="ECO:0000256" key="6">
    <source>
        <dbReference type="SAM" id="Phobius"/>
    </source>
</evidence>
<evidence type="ECO:0000313" key="8">
    <source>
        <dbReference type="Proteomes" id="UP000290900"/>
    </source>
</evidence>
<feature type="transmembrane region" description="Helical" evidence="6">
    <location>
        <begin position="108"/>
        <end position="131"/>
    </location>
</feature>
<dbReference type="Pfam" id="PF01184">
    <property type="entry name" value="Gpr1_Fun34_YaaH"/>
    <property type="match status" value="1"/>
</dbReference>
<comment type="similarity">
    <text evidence="2">Belongs to the acetate uptake transporter (AceTr) (TC 2.A.96) family.</text>
</comment>
<dbReference type="STRING" id="13370.A0A448YG49"/>
<comment type="subcellular location">
    <subcellularLocation>
        <location evidence="1">Membrane</location>
        <topology evidence="1">Multi-pass membrane protein</topology>
    </subcellularLocation>
</comment>
<feature type="transmembrane region" description="Helical" evidence="6">
    <location>
        <begin position="75"/>
        <end position="96"/>
    </location>
</feature>
<gene>
    <name evidence="7" type="ORF">BRENAR_LOCUS639</name>
</gene>
<protein>
    <submittedName>
        <fullName evidence="7">DEKNAAC100432</fullName>
    </submittedName>
</protein>
<evidence type="ECO:0000256" key="1">
    <source>
        <dbReference type="ARBA" id="ARBA00004141"/>
    </source>
</evidence>
<dbReference type="GO" id="GO:0005886">
    <property type="term" value="C:plasma membrane"/>
    <property type="evidence" value="ECO:0007669"/>
    <property type="project" value="TreeGrafter"/>
</dbReference>
<evidence type="ECO:0000256" key="2">
    <source>
        <dbReference type="ARBA" id="ARBA00005587"/>
    </source>
</evidence>
<keyword evidence="8" id="KW-1185">Reference proteome</keyword>
<feature type="transmembrane region" description="Helical" evidence="6">
    <location>
        <begin position="225"/>
        <end position="248"/>
    </location>
</feature>
<proteinExistence type="inferred from homology"/>
<dbReference type="NCBIfam" id="NF038013">
    <property type="entry name" value="AceTr_1"/>
    <property type="match status" value="1"/>
</dbReference>
<dbReference type="OrthoDB" id="3648309at2759"/>
<dbReference type="InParanoid" id="A0A448YG49"/>
<evidence type="ECO:0000256" key="3">
    <source>
        <dbReference type="ARBA" id="ARBA00022692"/>
    </source>
</evidence>
<feature type="transmembrane region" description="Helical" evidence="6">
    <location>
        <begin position="138"/>
        <end position="161"/>
    </location>
</feature>
<organism evidence="7 8">
    <name type="scientific">Brettanomyces naardenensis</name>
    <name type="common">Yeast</name>
    <dbReference type="NCBI Taxonomy" id="13370"/>
    <lineage>
        <taxon>Eukaryota</taxon>
        <taxon>Fungi</taxon>
        <taxon>Dikarya</taxon>
        <taxon>Ascomycota</taxon>
        <taxon>Saccharomycotina</taxon>
        <taxon>Pichiomycetes</taxon>
        <taxon>Pichiales</taxon>
        <taxon>Pichiaceae</taxon>
        <taxon>Brettanomyces</taxon>
    </lineage>
</organism>
<dbReference type="InterPro" id="IPR051633">
    <property type="entry name" value="AceTr"/>
</dbReference>
<keyword evidence="3 6" id="KW-0812">Transmembrane</keyword>
<reference evidence="7 8" key="1">
    <citation type="submission" date="2018-12" db="EMBL/GenBank/DDBJ databases">
        <authorList>
            <person name="Tiukova I."/>
            <person name="Dainat J."/>
        </authorList>
    </citation>
    <scope>NUCLEOTIDE SEQUENCE [LARGE SCALE GENOMIC DNA]</scope>
</reference>
<keyword evidence="5 6" id="KW-0472">Membrane</keyword>
<dbReference type="Proteomes" id="UP000290900">
    <property type="component" value="Unassembled WGS sequence"/>
</dbReference>
<name>A0A448YG49_BRENA</name>
<dbReference type="AlphaFoldDB" id="A0A448YG49"/>
<feature type="transmembrane region" description="Helical" evidence="6">
    <location>
        <begin position="199"/>
        <end position="219"/>
    </location>
</feature>
<keyword evidence="4 6" id="KW-1133">Transmembrane helix</keyword>
<dbReference type="EMBL" id="CAACVR010000001">
    <property type="protein sequence ID" value="VEU19904.1"/>
    <property type="molecule type" value="Genomic_DNA"/>
</dbReference>
<evidence type="ECO:0000256" key="4">
    <source>
        <dbReference type="ARBA" id="ARBA00022989"/>
    </source>
</evidence>